<dbReference type="Pfam" id="PF00583">
    <property type="entry name" value="Acetyltransf_1"/>
    <property type="match status" value="1"/>
</dbReference>
<organism evidence="2 3">
    <name type="scientific">Phyllobacterium myrsinacearum</name>
    <dbReference type="NCBI Taxonomy" id="28101"/>
    <lineage>
        <taxon>Bacteria</taxon>
        <taxon>Pseudomonadati</taxon>
        <taxon>Pseudomonadota</taxon>
        <taxon>Alphaproteobacteria</taxon>
        <taxon>Hyphomicrobiales</taxon>
        <taxon>Phyllobacteriaceae</taxon>
        <taxon>Phyllobacterium</taxon>
    </lineage>
</organism>
<keyword evidence="2" id="KW-0808">Transferase</keyword>
<comment type="caution">
    <text evidence="2">The sequence shown here is derived from an EMBL/GenBank/DDBJ whole genome shotgun (WGS) entry which is preliminary data.</text>
</comment>
<reference evidence="2 3" key="1">
    <citation type="submission" date="2018-02" db="EMBL/GenBank/DDBJ databases">
        <title>The draft genome of Phyllobacterium myrsinacearum DSM5892.</title>
        <authorList>
            <person name="Li L."/>
            <person name="Liu L."/>
            <person name="Zhang X."/>
            <person name="Wang T."/>
        </authorList>
    </citation>
    <scope>NUCLEOTIDE SEQUENCE [LARGE SCALE GENOMIC DNA]</scope>
    <source>
        <strain evidence="2 3">DSM 5892</strain>
    </source>
</reference>
<dbReference type="AlphaFoldDB" id="A0A2S9JWY6"/>
<feature type="domain" description="N-acetyltransferase" evidence="1">
    <location>
        <begin position="3"/>
        <end position="141"/>
    </location>
</feature>
<dbReference type="EMBL" id="PVBT01000001">
    <property type="protein sequence ID" value="PRD57875.1"/>
    <property type="molecule type" value="Genomic_DNA"/>
</dbReference>
<proteinExistence type="predicted"/>
<dbReference type="SUPFAM" id="SSF55729">
    <property type="entry name" value="Acyl-CoA N-acyltransferases (Nat)"/>
    <property type="match status" value="1"/>
</dbReference>
<keyword evidence="3" id="KW-1185">Reference proteome</keyword>
<dbReference type="PROSITE" id="PS51186">
    <property type="entry name" value="GNAT"/>
    <property type="match status" value="1"/>
</dbReference>
<dbReference type="Gene3D" id="3.40.630.30">
    <property type="match status" value="1"/>
</dbReference>
<dbReference type="RefSeq" id="WP_105732115.1">
    <property type="nucleotide sequence ID" value="NZ_PVBT01000001.1"/>
</dbReference>
<dbReference type="InterPro" id="IPR016181">
    <property type="entry name" value="Acyl_CoA_acyltransferase"/>
</dbReference>
<gene>
    <name evidence="2" type="ORF">C5750_01610</name>
</gene>
<dbReference type="CDD" id="cd04301">
    <property type="entry name" value="NAT_SF"/>
    <property type="match status" value="1"/>
</dbReference>
<accession>A0A2S9JWY6</accession>
<name>A0A2S9JWY6_9HYPH</name>
<dbReference type="OrthoDB" id="2135706at2"/>
<evidence type="ECO:0000313" key="2">
    <source>
        <dbReference type="EMBL" id="PRD57875.1"/>
    </source>
</evidence>
<sequence length="141" mass="15551">MAIEIRPAVPTDLDALASLDTVAAARPQRIGEIRQWIAANQCFVALYGGETAAYGVFNYHFFHAGMIEMIMVGADFRKKGIGAALLRHFSDICTTPKIWTSTNLSNQPMQNLIARAGFIASGYIHNLDEHDPELIFVKVLT</sequence>
<dbReference type="Proteomes" id="UP000238563">
    <property type="component" value="Unassembled WGS sequence"/>
</dbReference>
<protein>
    <submittedName>
        <fullName evidence="2">GNAT family N-acetyltransferase</fullName>
    </submittedName>
</protein>
<dbReference type="GO" id="GO:0016747">
    <property type="term" value="F:acyltransferase activity, transferring groups other than amino-acyl groups"/>
    <property type="evidence" value="ECO:0007669"/>
    <property type="project" value="InterPro"/>
</dbReference>
<evidence type="ECO:0000313" key="3">
    <source>
        <dbReference type="Proteomes" id="UP000238563"/>
    </source>
</evidence>
<evidence type="ECO:0000259" key="1">
    <source>
        <dbReference type="PROSITE" id="PS51186"/>
    </source>
</evidence>
<dbReference type="InterPro" id="IPR000182">
    <property type="entry name" value="GNAT_dom"/>
</dbReference>